<evidence type="ECO:0000313" key="3">
    <source>
        <dbReference type="Proteomes" id="UP000239731"/>
    </source>
</evidence>
<reference evidence="2 3" key="1">
    <citation type="submission" date="2018-03" db="EMBL/GenBank/DDBJ databases">
        <title>Blue discolouration in mozzarella cheese caused by Pseudomonas fluorescens.</title>
        <authorList>
            <person name="Chiesa F."/>
            <person name="Dalmasso A."/>
            <person name="Lomonaco S."/>
        </authorList>
    </citation>
    <scope>NUCLEOTIDE SEQUENCE [LARGE SCALE GENOMIC DNA]</scope>
    <source>
        <strain evidence="2 3">11293</strain>
    </source>
</reference>
<dbReference type="AlphaFoldDB" id="A0A2T0HW80"/>
<sequence>MSARRKPDRGDSVGLSYLDWVQWPAMAVTVIAAWLIGSQRPARRMAGFFCFILSNVLWVIWGAYAEAYALIVLQICLCSMNLRGFKKNFQNQ</sequence>
<feature type="transmembrane region" description="Helical" evidence="1">
    <location>
        <begin position="67"/>
        <end position="85"/>
    </location>
</feature>
<keyword evidence="1" id="KW-0472">Membrane</keyword>
<gene>
    <name evidence="2" type="ORF">C7A10_23490</name>
</gene>
<dbReference type="EMBL" id="PVUH01000018">
    <property type="protein sequence ID" value="PRW87341.1"/>
    <property type="molecule type" value="Genomic_DNA"/>
</dbReference>
<protein>
    <recommendedName>
        <fullName evidence="4">Amino acid transporter</fullName>
    </recommendedName>
</protein>
<dbReference type="Proteomes" id="UP000239731">
    <property type="component" value="Unassembled WGS sequence"/>
</dbReference>
<comment type="caution">
    <text evidence="2">The sequence shown here is derived from an EMBL/GenBank/DDBJ whole genome shotgun (WGS) entry which is preliminary data.</text>
</comment>
<keyword evidence="1" id="KW-1133">Transmembrane helix</keyword>
<evidence type="ECO:0008006" key="4">
    <source>
        <dbReference type="Google" id="ProtNLM"/>
    </source>
</evidence>
<feature type="transmembrane region" description="Helical" evidence="1">
    <location>
        <begin position="44"/>
        <end position="61"/>
    </location>
</feature>
<name>A0A2T0HW80_PSEFL</name>
<feature type="transmembrane region" description="Helical" evidence="1">
    <location>
        <begin position="20"/>
        <end position="37"/>
    </location>
</feature>
<evidence type="ECO:0000313" key="2">
    <source>
        <dbReference type="EMBL" id="PRW87341.1"/>
    </source>
</evidence>
<accession>A0A2T0HW80</accession>
<organism evidence="2 3">
    <name type="scientific">Pseudomonas fluorescens</name>
    <dbReference type="NCBI Taxonomy" id="294"/>
    <lineage>
        <taxon>Bacteria</taxon>
        <taxon>Pseudomonadati</taxon>
        <taxon>Pseudomonadota</taxon>
        <taxon>Gammaproteobacteria</taxon>
        <taxon>Pseudomonadales</taxon>
        <taxon>Pseudomonadaceae</taxon>
        <taxon>Pseudomonas</taxon>
    </lineage>
</organism>
<evidence type="ECO:0000256" key="1">
    <source>
        <dbReference type="SAM" id="Phobius"/>
    </source>
</evidence>
<keyword evidence="1" id="KW-0812">Transmembrane</keyword>
<proteinExistence type="predicted"/>
<dbReference type="RefSeq" id="WP_106118395.1">
    <property type="nucleotide sequence ID" value="NZ_PVUH01000018.1"/>
</dbReference>